<sequence length="122" mass="14428">MRRCISNNLVYDGEIVQIFDKSVDYKEIYQDKFQIKQEVDLKKIEQSRTRSNKFNGTYKVQVTGEVKQRQTTKREQVIKQTETTSAVRETKNNIIKATRSTRRSKLIQMNIKRQIPSNVKTL</sequence>
<proteinExistence type="predicted"/>
<dbReference type="AlphaFoldDB" id="A0A813ZPM2"/>
<name>A0A813ZPM2_9BILA</name>
<comment type="caution">
    <text evidence="1">The sequence shown here is derived from an EMBL/GenBank/DDBJ whole genome shotgun (WGS) entry which is preliminary data.</text>
</comment>
<protein>
    <submittedName>
        <fullName evidence="1">Uncharacterized protein</fullName>
    </submittedName>
</protein>
<keyword evidence="2" id="KW-1185">Reference proteome</keyword>
<organism evidence="1 2">
    <name type="scientific">Brachionus calyciflorus</name>
    <dbReference type="NCBI Taxonomy" id="104777"/>
    <lineage>
        <taxon>Eukaryota</taxon>
        <taxon>Metazoa</taxon>
        <taxon>Spiralia</taxon>
        <taxon>Gnathifera</taxon>
        <taxon>Rotifera</taxon>
        <taxon>Eurotatoria</taxon>
        <taxon>Monogononta</taxon>
        <taxon>Pseudotrocha</taxon>
        <taxon>Ploima</taxon>
        <taxon>Brachionidae</taxon>
        <taxon>Brachionus</taxon>
    </lineage>
</organism>
<dbReference type="EMBL" id="CAJNOC010001960">
    <property type="protein sequence ID" value="CAF0903395.1"/>
    <property type="molecule type" value="Genomic_DNA"/>
</dbReference>
<accession>A0A813ZPM2</accession>
<gene>
    <name evidence="1" type="ORF">OXX778_LOCUS11516</name>
</gene>
<dbReference type="Proteomes" id="UP000663879">
    <property type="component" value="Unassembled WGS sequence"/>
</dbReference>
<evidence type="ECO:0000313" key="2">
    <source>
        <dbReference type="Proteomes" id="UP000663879"/>
    </source>
</evidence>
<evidence type="ECO:0000313" key="1">
    <source>
        <dbReference type="EMBL" id="CAF0903395.1"/>
    </source>
</evidence>
<reference evidence="1" key="1">
    <citation type="submission" date="2021-02" db="EMBL/GenBank/DDBJ databases">
        <authorList>
            <person name="Nowell W R."/>
        </authorList>
    </citation>
    <scope>NUCLEOTIDE SEQUENCE</scope>
    <source>
        <strain evidence="1">Ploen Becks lab</strain>
    </source>
</reference>